<dbReference type="InterPro" id="IPR017853">
    <property type="entry name" value="GH"/>
</dbReference>
<keyword evidence="5" id="KW-0732">Signal</keyword>
<dbReference type="Pfam" id="PF00933">
    <property type="entry name" value="Glyco_hydro_3"/>
    <property type="match status" value="1"/>
</dbReference>
<dbReference type="SMART" id="SM01217">
    <property type="entry name" value="Fn3_like"/>
    <property type="match status" value="1"/>
</dbReference>
<dbReference type="GO" id="GO:0009251">
    <property type="term" value="P:glucan catabolic process"/>
    <property type="evidence" value="ECO:0007669"/>
    <property type="project" value="TreeGrafter"/>
</dbReference>
<dbReference type="GO" id="GO:0042597">
    <property type="term" value="C:periplasmic space"/>
    <property type="evidence" value="ECO:0007669"/>
    <property type="project" value="UniProtKB-SubCell"/>
</dbReference>
<evidence type="ECO:0000256" key="8">
    <source>
        <dbReference type="ARBA" id="ARBA00023295"/>
    </source>
</evidence>
<dbReference type="FunFam" id="3.20.20.300:FF:000005">
    <property type="entry name" value="Periplasmic beta-glucosidase"/>
    <property type="match status" value="1"/>
</dbReference>
<dbReference type="InterPro" id="IPR013783">
    <property type="entry name" value="Ig-like_fold"/>
</dbReference>
<dbReference type="InterPro" id="IPR026891">
    <property type="entry name" value="Fn3-like"/>
</dbReference>
<dbReference type="AlphaFoldDB" id="A0A212K4B4"/>
<protein>
    <recommendedName>
        <fullName evidence="9">Periplasmic beta-glucosidase</fullName>
        <ecNumber evidence="4">3.2.1.21</ecNumber>
    </recommendedName>
</protein>
<evidence type="ECO:0000256" key="1">
    <source>
        <dbReference type="ARBA" id="ARBA00000448"/>
    </source>
</evidence>
<keyword evidence="7 10" id="KW-0378">Hydrolase</keyword>
<evidence type="ECO:0000256" key="10">
    <source>
        <dbReference type="RuleBase" id="RU361161"/>
    </source>
</evidence>
<dbReference type="Gene3D" id="2.60.40.10">
    <property type="entry name" value="Immunoglobulins"/>
    <property type="match status" value="1"/>
</dbReference>
<feature type="domain" description="Fibronectin type III-like" evidence="11">
    <location>
        <begin position="665"/>
        <end position="734"/>
    </location>
</feature>
<dbReference type="SUPFAM" id="SSF52279">
    <property type="entry name" value="Beta-D-glucan exohydrolase, C-terminal domain"/>
    <property type="match status" value="1"/>
</dbReference>
<dbReference type="Gene3D" id="3.40.50.1700">
    <property type="entry name" value="Glycoside hydrolase family 3 C-terminal domain"/>
    <property type="match status" value="1"/>
</dbReference>
<dbReference type="Gene3D" id="3.20.20.300">
    <property type="entry name" value="Glycoside hydrolase, family 3, N-terminal domain"/>
    <property type="match status" value="1"/>
</dbReference>
<organism evidence="12">
    <name type="scientific">uncultured Dysgonomonas sp</name>
    <dbReference type="NCBI Taxonomy" id="206096"/>
    <lineage>
        <taxon>Bacteria</taxon>
        <taxon>Pseudomonadati</taxon>
        <taxon>Bacteroidota</taxon>
        <taxon>Bacteroidia</taxon>
        <taxon>Bacteroidales</taxon>
        <taxon>Dysgonomonadaceae</taxon>
        <taxon>Dysgonomonas</taxon>
        <taxon>environmental samples</taxon>
    </lineage>
</organism>
<evidence type="ECO:0000256" key="4">
    <source>
        <dbReference type="ARBA" id="ARBA00012744"/>
    </source>
</evidence>
<dbReference type="PANTHER" id="PTHR30620:SF16">
    <property type="entry name" value="LYSOSOMAL BETA GLUCOSIDASE"/>
    <property type="match status" value="1"/>
</dbReference>
<evidence type="ECO:0000256" key="2">
    <source>
        <dbReference type="ARBA" id="ARBA00004418"/>
    </source>
</evidence>
<evidence type="ECO:0000313" key="12">
    <source>
        <dbReference type="EMBL" id="SBW06496.1"/>
    </source>
</evidence>
<dbReference type="FunFam" id="2.60.40.10:FF:000495">
    <property type="entry name" value="Periplasmic beta-glucosidase"/>
    <property type="match status" value="1"/>
</dbReference>
<dbReference type="PROSITE" id="PS51257">
    <property type="entry name" value="PROKAR_LIPOPROTEIN"/>
    <property type="match status" value="1"/>
</dbReference>
<dbReference type="EMBL" id="FLUL01000001">
    <property type="protein sequence ID" value="SBW06496.1"/>
    <property type="molecule type" value="Genomic_DNA"/>
</dbReference>
<proteinExistence type="inferred from homology"/>
<evidence type="ECO:0000256" key="3">
    <source>
        <dbReference type="ARBA" id="ARBA00005336"/>
    </source>
</evidence>
<dbReference type="InterPro" id="IPR001764">
    <property type="entry name" value="Glyco_hydro_3_N"/>
</dbReference>
<dbReference type="InterPro" id="IPR036881">
    <property type="entry name" value="Glyco_hydro_3_C_sf"/>
</dbReference>
<keyword evidence="8 10" id="KW-0326">Glycosidase</keyword>
<evidence type="ECO:0000256" key="5">
    <source>
        <dbReference type="ARBA" id="ARBA00022729"/>
    </source>
</evidence>
<evidence type="ECO:0000259" key="11">
    <source>
        <dbReference type="SMART" id="SM01217"/>
    </source>
</evidence>
<reference evidence="12" key="1">
    <citation type="submission" date="2016-04" db="EMBL/GenBank/DDBJ databases">
        <authorList>
            <person name="Evans L.H."/>
            <person name="Alamgir A."/>
            <person name="Owens N."/>
            <person name="Weber N.D."/>
            <person name="Virtaneva K."/>
            <person name="Barbian K."/>
            <person name="Babar A."/>
            <person name="Rosenke K."/>
        </authorList>
    </citation>
    <scope>NUCLEOTIDE SEQUENCE</scope>
    <source>
        <strain evidence="12">86-2</strain>
    </source>
</reference>
<dbReference type="RefSeq" id="WP_296951219.1">
    <property type="nucleotide sequence ID" value="NZ_LT599021.1"/>
</dbReference>
<dbReference type="PRINTS" id="PR00133">
    <property type="entry name" value="GLHYDRLASE3"/>
</dbReference>
<evidence type="ECO:0000256" key="9">
    <source>
        <dbReference type="ARBA" id="ARBA00067498"/>
    </source>
</evidence>
<dbReference type="Pfam" id="PF14310">
    <property type="entry name" value="Fn3-like"/>
    <property type="match status" value="1"/>
</dbReference>
<dbReference type="InterPro" id="IPR002772">
    <property type="entry name" value="Glyco_hydro_3_C"/>
</dbReference>
<comment type="similarity">
    <text evidence="3 10">Belongs to the glycosyl hydrolase 3 family.</text>
</comment>
<dbReference type="InterPro" id="IPR051915">
    <property type="entry name" value="Cellulose_Degrad_GH3"/>
</dbReference>
<gene>
    <name evidence="12" type="primary">bglX</name>
    <name evidence="12" type="ORF">KL86DYS2_12984</name>
</gene>
<dbReference type="SUPFAM" id="SSF51445">
    <property type="entry name" value="(Trans)glycosidases"/>
    <property type="match status" value="1"/>
</dbReference>
<dbReference type="EC" id="3.2.1.21" evidence="4"/>
<dbReference type="PROSITE" id="PS00775">
    <property type="entry name" value="GLYCOSYL_HYDROL_F3"/>
    <property type="match status" value="1"/>
</dbReference>
<comment type="subcellular location">
    <subcellularLocation>
        <location evidence="2">Periplasm</location>
    </subcellularLocation>
</comment>
<dbReference type="GO" id="GO:0008422">
    <property type="term" value="F:beta-glucosidase activity"/>
    <property type="evidence" value="ECO:0007669"/>
    <property type="project" value="UniProtKB-EC"/>
</dbReference>
<sequence length="745" mass="82538">MRLNWITSFALLSLLILTGCGKDKDQRDAEVDKFVDDLLSRMTLEEKIGQTVLYTSGYDVITGPTVDPNYKEYLKKGMVGGIFNAVGADYTRSLQKIAVEETRLGIPLIFGYDVIHGQRTIFPIPLAESCSWDLEAMERSARIAASEATAEGINWIYAPMVDISRDPRWGRVAEGAGEDVYLGSLIAAARVKGFQGDNLSAVNTVVACVKHYAAYGATMAGRDYNTVDMSLNELWNTYLPPFKAALDAGCGTIMTSFNDLNGIPATGNKYLLKDILRDKWNFNGFVVTDYTSINEMIPHGYAKDEKHSAEIAMNAGVDMDMQGGVYMNHLKTLIDEGKVSERDVTEAARAILKIKYKLGLFEDPYRYCDANREKTDILTPANKEAARDMARKSMVLLKNDKQILPLKENKRIALIGPLAKDKYEILGCWSAMGNRDTIPVSVYDGLVEAIGKDKISYAKGCDIQSDDTKGFAEAVRVASASDVVVMVMGEFHNMSGENNSRTNLSLPGVQLDLLKAIKKTGKPVVLVLMNGRPLTINWEKDNLDAILEAWFPGTMGGAAIADVLTGKYNPSGKLTMTFPQNVGQIPLFYNHKNTGRPYDPNVPQFAYGSRYWDVSNEPLYPFGYGLSYTTFTYSDLTLASKDITKDSPLKVSVKLTNSGEYDGEEVVQLYTRDLVGSVTRPVKELKGFKKVFLKAGESKVIDFTLSVNDLRFYNSQLEYVYEPGDFHLFVGGSSDTKLKTEFTLK</sequence>
<dbReference type="FunFam" id="3.40.50.1700:FF:000004">
    <property type="entry name" value="Periplasmic beta-glucosidase"/>
    <property type="match status" value="1"/>
</dbReference>
<dbReference type="PANTHER" id="PTHR30620">
    <property type="entry name" value="PERIPLASMIC BETA-GLUCOSIDASE-RELATED"/>
    <property type="match status" value="1"/>
</dbReference>
<name>A0A212K4B4_9BACT</name>
<evidence type="ECO:0000256" key="6">
    <source>
        <dbReference type="ARBA" id="ARBA00022764"/>
    </source>
</evidence>
<keyword evidence="6" id="KW-0574">Periplasm</keyword>
<dbReference type="InterPro" id="IPR019800">
    <property type="entry name" value="Glyco_hydro_3_AS"/>
</dbReference>
<dbReference type="InterPro" id="IPR036962">
    <property type="entry name" value="Glyco_hydro_3_N_sf"/>
</dbReference>
<accession>A0A212K4B4</accession>
<dbReference type="Pfam" id="PF01915">
    <property type="entry name" value="Glyco_hydro_3_C"/>
    <property type="match status" value="1"/>
</dbReference>
<evidence type="ECO:0000256" key="7">
    <source>
        <dbReference type="ARBA" id="ARBA00022801"/>
    </source>
</evidence>
<comment type="catalytic activity">
    <reaction evidence="1">
        <text>Hydrolysis of terminal, non-reducing beta-D-glucosyl residues with release of beta-D-glucose.</text>
        <dbReference type="EC" id="3.2.1.21"/>
    </reaction>
</comment>